<feature type="domain" description="DUF1585" evidence="3">
    <location>
        <begin position="743"/>
        <end position="813"/>
    </location>
</feature>
<sequence precursor="true">MIRTTPLAAVLAWLCLVAAAWAEAPLAIDPAVQTFLRSYCVKCHGPEKQEADFRVDSMLKMSATPADAEYWRLVLDNLNLGEMPPEKQKQPTADEREAVIAWIEAELRRASDVLQGSAGEVVLRRLNRLEYGYTTEDLFGVRGDYTDGFPADGVAEGFDNNGAALVLSSAQLSRYLEASDFILQRAIMTGPRPTTEKVQFSLREIQSLENEKQARAELRKKQSGEKPTATERKRQEEAKRQGNFGSPYFPLHGDDALIVVRYTKPSTRDFFRVREPGWYRFQATAYAVRNQGEPVRLQITHGRGVPTEVPTVIDVVQLTDSTPQTVEYRVYLQPNYRVQMEMLDGINWLPGSRIAESDGPAIAIGAIEMEGPLLEQWPPAGHRNLLGVRDANALKDDEMPAILADLAPRLFRRPVAESVVQEFVDFYQAARAESLSPLDAFRFTAKAMLASPHFLYHVEPHTSAEGAIDEYALANRLSYFLWRSLPDAPLVELAAAGQLSQPDVLRKQVDRMLEDPKSERFLKDFVGQWLKISNLGEMQPDANLYPEYDADLERAMVEETESFVREMLLHDLPLRNLIDSDWAMLNDRLAQHYGIPGVEGNRFRRVALDKSATVRGGLLAQASILNITSNGTTTSPVVRGVWVLERLLGSPASPPPPDVPAIEPDIRGATTIQEQLEKHRSIEQCAACHRKIDPYGMALENFDVIGGWRDNYRALKPTANPNRPQRIEGQAVISADSLPQQGDFADFREFRALLLQREDLLERNVARQLAKFALGRSLGFADEGPLASLVATVDASDGGLKTMIRELVASELFRRP</sequence>
<dbReference type="RefSeq" id="WP_145048810.1">
    <property type="nucleotide sequence ID" value="NZ_CP036433.1"/>
</dbReference>
<evidence type="ECO:0000259" key="5">
    <source>
        <dbReference type="Pfam" id="PF07627"/>
    </source>
</evidence>
<dbReference type="AlphaFoldDB" id="A0A518DLF9"/>
<evidence type="ECO:0000259" key="7">
    <source>
        <dbReference type="Pfam" id="PF07635"/>
    </source>
</evidence>
<dbReference type="OrthoDB" id="175242at2"/>
<evidence type="ECO:0000313" key="9">
    <source>
        <dbReference type="EMBL" id="QDU92662.1"/>
    </source>
</evidence>
<reference evidence="9 10" key="1">
    <citation type="submission" date="2019-02" db="EMBL/GenBank/DDBJ databases">
        <title>Deep-cultivation of Planctomycetes and their phenomic and genomic characterization uncovers novel biology.</title>
        <authorList>
            <person name="Wiegand S."/>
            <person name="Jogler M."/>
            <person name="Boedeker C."/>
            <person name="Pinto D."/>
            <person name="Vollmers J."/>
            <person name="Rivas-Marin E."/>
            <person name="Kohn T."/>
            <person name="Peeters S.H."/>
            <person name="Heuer A."/>
            <person name="Rast P."/>
            <person name="Oberbeckmann S."/>
            <person name="Bunk B."/>
            <person name="Jeske O."/>
            <person name="Meyerdierks A."/>
            <person name="Storesund J.E."/>
            <person name="Kallscheuer N."/>
            <person name="Luecker S."/>
            <person name="Lage O.M."/>
            <person name="Pohl T."/>
            <person name="Merkel B.J."/>
            <person name="Hornburger P."/>
            <person name="Mueller R.-W."/>
            <person name="Bruemmer F."/>
            <person name="Labrenz M."/>
            <person name="Spormann A.M."/>
            <person name="Op den Camp H."/>
            <person name="Overmann J."/>
            <person name="Amann R."/>
            <person name="Jetten M.S.M."/>
            <person name="Mascher T."/>
            <person name="Medema M.H."/>
            <person name="Devos D.P."/>
            <person name="Kaster A.-K."/>
            <person name="Ovreas L."/>
            <person name="Rohde M."/>
            <person name="Galperin M.Y."/>
            <person name="Jogler C."/>
        </authorList>
    </citation>
    <scope>NUCLEOTIDE SEQUENCE [LARGE SCALE GENOMIC DNA]</scope>
    <source>
        <strain evidence="9 10">Pla85_3_4</strain>
    </source>
</reference>
<feature type="domain" description="Cytochrome C Planctomycete-type" evidence="7">
    <location>
        <begin position="40"/>
        <end position="86"/>
    </location>
</feature>
<keyword evidence="10" id="KW-1185">Reference proteome</keyword>
<protein>
    <submittedName>
        <fullName evidence="9">Planctomycete cytochrome C</fullName>
    </submittedName>
</protein>
<feature type="chain" id="PRO_5021839312" evidence="2">
    <location>
        <begin position="23"/>
        <end position="816"/>
    </location>
</feature>
<feature type="signal peptide" evidence="2">
    <location>
        <begin position="1"/>
        <end position="22"/>
    </location>
</feature>
<dbReference type="InterPro" id="IPR011429">
    <property type="entry name" value="Cyt_c_Planctomycete-type"/>
</dbReference>
<dbReference type="Pfam" id="PF07631">
    <property type="entry name" value="PSD4"/>
    <property type="match status" value="1"/>
</dbReference>
<dbReference type="InterPro" id="IPR013043">
    <property type="entry name" value="DUF1595"/>
</dbReference>
<feature type="domain" description="DUF1588" evidence="5">
    <location>
        <begin position="615"/>
        <end position="711"/>
    </location>
</feature>
<evidence type="ECO:0000313" key="10">
    <source>
        <dbReference type="Proteomes" id="UP000317648"/>
    </source>
</evidence>
<dbReference type="Pfam" id="PF07624">
    <property type="entry name" value="PSD2"/>
    <property type="match status" value="1"/>
</dbReference>
<organism evidence="9 10">
    <name type="scientific">Lignipirellula cremea</name>
    <dbReference type="NCBI Taxonomy" id="2528010"/>
    <lineage>
        <taxon>Bacteria</taxon>
        <taxon>Pseudomonadati</taxon>
        <taxon>Planctomycetota</taxon>
        <taxon>Planctomycetia</taxon>
        <taxon>Pirellulales</taxon>
        <taxon>Pirellulaceae</taxon>
        <taxon>Lignipirellula</taxon>
    </lineage>
</organism>
<feature type="region of interest" description="Disordered" evidence="1">
    <location>
        <begin position="211"/>
        <end position="245"/>
    </location>
</feature>
<dbReference type="Pfam" id="PF07627">
    <property type="entry name" value="PSCyt3"/>
    <property type="match status" value="1"/>
</dbReference>
<proteinExistence type="predicted"/>
<dbReference type="EMBL" id="CP036433">
    <property type="protein sequence ID" value="QDU92662.1"/>
    <property type="molecule type" value="Genomic_DNA"/>
</dbReference>
<dbReference type="KEGG" id="lcre:Pla8534_04100"/>
<dbReference type="GO" id="GO:0009055">
    <property type="term" value="F:electron transfer activity"/>
    <property type="evidence" value="ECO:0007669"/>
    <property type="project" value="InterPro"/>
</dbReference>
<evidence type="ECO:0000256" key="2">
    <source>
        <dbReference type="SAM" id="SignalP"/>
    </source>
</evidence>
<gene>
    <name evidence="9" type="ORF">Pla8534_04100</name>
</gene>
<name>A0A518DLF9_9BACT</name>
<feature type="domain" description="DUF1592" evidence="6">
    <location>
        <begin position="468"/>
        <end position="595"/>
    </location>
</feature>
<dbReference type="SUPFAM" id="SSF46626">
    <property type="entry name" value="Cytochrome c"/>
    <property type="match status" value="1"/>
</dbReference>
<dbReference type="InterPro" id="IPR013042">
    <property type="entry name" value="DUF1592"/>
</dbReference>
<feature type="domain" description="DUF1595" evidence="8">
    <location>
        <begin position="401"/>
        <end position="459"/>
    </location>
</feature>
<dbReference type="Pfam" id="PF07635">
    <property type="entry name" value="PSCyt1"/>
    <property type="match status" value="1"/>
</dbReference>
<dbReference type="InterPro" id="IPR013036">
    <property type="entry name" value="DUF1587"/>
</dbReference>
<dbReference type="GO" id="GO:0020037">
    <property type="term" value="F:heme binding"/>
    <property type="evidence" value="ECO:0007669"/>
    <property type="project" value="InterPro"/>
</dbReference>
<dbReference type="InterPro" id="IPR036909">
    <property type="entry name" value="Cyt_c-like_dom_sf"/>
</dbReference>
<keyword evidence="2" id="KW-0732">Signal</keyword>
<dbReference type="InterPro" id="IPR013039">
    <property type="entry name" value="DUF1588"/>
</dbReference>
<feature type="domain" description="DUF1587" evidence="4">
    <location>
        <begin position="124"/>
        <end position="187"/>
    </location>
</feature>
<evidence type="ECO:0000259" key="8">
    <source>
        <dbReference type="Pfam" id="PF07637"/>
    </source>
</evidence>
<accession>A0A518DLF9</accession>
<dbReference type="Proteomes" id="UP000317648">
    <property type="component" value="Chromosome"/>
</dbReference>
<feature type="compositionally biased region" description="Basic and acidic residues" evidence="1">
    <location>
        <begin position="211"/>
        <end position="240"/>
    </location>
</feature>
<dbReference type="Pfam" id="PF07637">
    <property type="entry name" value="PSD5"/>
    <property type="match status" value="1"/>
</dbReference>
<evidence type="ECO:0000259" key="3">
    <source>
        <dbReference type="Pfam" id="PF07624"/>
    </source>
</evidence>
<dbReference type="Pfam" id="PF07626">
    <property type="entry name" value="PSD3"/>
    <property type="match status" value="1"/>
</dbReference>
<evidence type="ECO:0000256" key="1">
    <source>
        <dbReference type="SAM" id="MobiDB-lite"/>
    </source>
</evidence>
<evidence type="ECO:0000259" key="4">
    <source>
        <dbReference type="Pfam" id="PF07626"/>
    </source>
</evidence>
<evidence type="ECO:0000259" key="6">
    <source>
        <dbReference type="Pfam" id="PF07631"/>
    </source>
</evidence>
<dbReference type="InterPro" id="IPR011478">
    <property type="entry name" value="DUF1585"/>
</dbReference>